<dbReference type="Gene3D" id="3.40.50.2300">
    <property type="match status" value="2"/>
</dbReference>
<dbReference type="CDD" id="cd01392">
    <property type="entry name" value="HTH_LacI"/>
    <property type="match status" value="1"/>
</dbReference>
<keyword evidence="7" id="KW-1185">Reference proteome</keyword>
<dbReference type="PROSITE" id="PS50932">
    <property type="entry name" value="HTH_LACI_2"/>
    <property type="match status" value="1"/>
</dbReference>
<evidence type="ECO:0000256" key="3">
    <source>
        <dbReference type="ARBA" id="ARBA00023125"/>
    </source>
</evidence>
<reference evidence="6 7" key="1">
    <citation type="submission" date="2020-08" db="EMBL/GenBank/DDBJ databases">
        <title>Sequencing the genomes of 1000 actinobacteria strains.</title>
        <authorList>
            <person name="Klenk H.-P."/>
        </authorList>
    </citation>
    <scope>NUCLEOTIDE SEQUENCE [LARGE SCALE GENOMIC DNA]</scope>
    <source>
        <strain evidence="6 7">DSM 105498</strain>
    </source>
</reference>
<dbReference type="Pfam" id="PF13377">
    <property type="entry name" value="Peripla_BP_3"/>
    <property type="match status" value="1"/>
</dbReference>
<dbReference type="InterPro" id="IPR010982">
    <property type="entry name" value="Lambda_DNA-bd_dom_sf"/>
</dbReference>
<keyword evidence="2" id="KW-0805">Transcription regulation</keyword>
<dbReference type="PRINTS" id="PR00036">
    <property type="entry name" value="HTHLACI"/>
</dbReference>
<accession>A0A7W4VV19</accession>
<comment type="caution">
    <text evidence="6">The sequence shown here is derived from an EMBL/GenBank/DDBJ whole genome shotgun (WGS) entry which is preliminary data.</text>
</comment>
<evidence type="ECO:0000256" key="1">
    <source>
        <dbReference type="ARBA" id="ARBA00022491"/>
    </source>
</evidence>
<dbReference type="AlphaFoldDB" id="A0A7W4VV19"/>
<dbReference type="Gene3D" id="1.10.260.40">
    <property type="entry name" value="lambda repressor-like DNA-binding domains"/>
    <property type="match status" value="1"/>
</dbReference>
<dbReference type="SUPFAM" id="SSF47413">
    <property type="entry name" value="lambda repressor-like DNA-binding domains"/>
    <property type="match status" value="1"/>
</dbReference>
<dbReference type="GO" id="GO:0003700">
    <property type="term" value="F:DNA-binding transcription factor activity"/>
    <property type="evidence" value="ECO:0007669"/>
    <property type="project" value="TreeGrafter"/>
</dbReference>
<keyword evidence="3 6" id="KW-0238">DNA-binding</keyword>
<sequence length="339" mass="35345">MTTISDVARLAGVSPATVSRVLNRPEIVAEVKRELVLAAIKELGFEPSTSARSLRTGSTRSIALLVGDISQSFHGALAKSVATEAEAAGYSVLLGDLDHRRGRLLEFLRSIVKRNVDGVVIATAEDITDPEVSAAIARLVAQGVAVVSTVQGVPDMNVPRVGMDYHGMGEEAVRHLTGQGRRHLVYVGAGESPYSSMVGAGARAASESGGATLRTVDASFQAGPARDAIRSLLAEGHAIDGIVAANTPMAIGSLRGLTEAGRIVPDDVALISCESVSTADFVTPTLSTIGCDLGEYGRAAARAVIDAAEGREVRPDIRLDFELIVRESSAPVRAPRSTD</sequence>
<dbReference type="GO" id="GO:0000976">
    <property type="term" value="F:transcription cis-regulatory region binding"/>
    <property type="evidence" value="ECO:0007669"/>
    <property type="project" value="TreeGrafter"/>
</dbReference>
<dbReference type="Pfam" id="PF00356">
    <property type="entry name" value="LacI"/>
    <property type="match status" value="1"/>
</dbReference>
<protein>
    <submittedName>
        <fullName evidence="6">DNA-binding LacI/PurR family transcriptional regulator</fullName>
    </submittedName>
</protein>
<dbReference type="Proteomes" id="UP000589626">
    <property type="component" value="Unassembled WGS sequence"/>
</dbReference>
<evidence type="ECO:0000313" key="7">
    <source>
        <dbReference type="Proteomes" id="UP000589626"/>
    </source>
</evidence>
<organism evidence="6 7">
    <name type="scientific">Nocardioides soli</name>
    <dbReference type="NCBI Taxonomy" id="1036020"/>
    <lineage>
        <taxon>Bacteria</taxon>
        <taxon>Bacillati</taxon>
        <taxon>Actinomycetota</taxon>
        <taxon>Actinomycetes</taxon>
        <taxon>Propionibacteriales</taxon>
        <taxon>Nocardioidaceae</taxon>
        <taxon>Nocardioides</taxon>
    </lineage>
</organism>
<gene>
    <name evidence="6" type="ORF">FHU40_002096</name>
</gene>
<dbReference type="PANTHER" id="PTHR30146:SF148">
    <property type="entry name" value="HTH-TYPE TRANSCRIPTIONAL REPRESSOR PURR-RELATED"/>
    <property type="match status" value="1"/>
</dbReference>
<dbReference type="PROSITE" id="PS00356">
    <property type="entry name" value="HTH_LACI_1"/>
    <property type="match status" value="1"/>
</dbReference>
<keyword evidence="4" id="KW-0804">Transcription</keyword>
<dbReference type="InterPro" id="IPR046335">
    <property type="entry name" value="LacI/GalR-like_sensor"/>
</dbReference>
<dbReference type="SMART" id="SM00354">
    <property type="entry name" value="HTH_LACI"/>
    <property type="match status" value="1"/>
</dbReference>
<evidence type="ECO:0000256" key="4">
    <source>
        <dbReference type="ARBA" id="ARBA00023163"/>
    </source>
</evidence>
<evidence type="ECO:0000313" key="6">
    <source>
        <dbReference type="EMBL" id="MBB3042295.1"/>
    </source>
</evidence>
<dbReference type="CDD" id="cd06267">
    <property type="entry name" value="PBP1_LacI_sugar_binding-like"/>
    <property type="match status" value="1"/>
</dbReference>
<dbReference type="EMBL" id="JACHWR010000001">
    <property type="protein sequence ID" value="MBB3042295.1"/>
    <property type="molecule type" value="Genomic_DNA"/>
</dbReference>
<dbReference type="InterPro" id="IPR000843">
    <property type="entry name" value="HTH_LacI"/>
</dbReference>
<proteinExistence type="predicted"/>
<name>A0A7W4VV19_9ACTN</name>
<dbReference type="SUPFAM" id="SSF53822">
    <property type="entry name" value="Periplasmic binding protein-like I"/>
    <property type="match status" value="1"/>
</dbReference>
<dbReference type="InterPro" id="IPR028082">
    <property type="entry name" value="Peripla_BP_I"/>
</dbReference>
<dbReference type="PANTHER" id="PTHR30146">
    <property type="entry name" value="LACI-RELATED TRANSCRIPTIONAL REPRESSOR"/>
    <property type="match status" value="1"/>
</dbReference>
<dbReference type="RefSeq" id="WP_183592101.1">
    <property type="nucleotide sequence ID" value="NZ_JACHWR010000001.1"/>
</dbReference>
<evidence type="ECO:0000256" key="2">
    <source>
        <dbReference type="ARBA" id="ARBA00023015"/>
    </source>
</evidence>
<feature type="domain" description="HTH lacI-type" evidence="5">
    <location>
        <begin position="2"/>
        <end position="56"/>
    </location>
</feature>
<evidence type="ECO:0000259" key="5">
    <source>
        <dbReference type="PROSITE" id="PS50932"/>
    </source>
</evidence>
<keyword evidence="1" id="KW-0678">Repressor</keyword>